<dbReference type="Proteomes" id="UP000265703">
    <property type="component" value="Unassembled WGS sequence"/>
</dbReference>
<comment type="caution">
    <text evidence="2">The sequence shown here is derived from an EMBL/GenBank/DDBJ whole genome shotgun (WGS) entry which is preliminary data.</text>
</comment>
<reference evidence="2 4" key="1">
    <citation type="submission" date="2018-06" db="EMBL/GenBank/DDBJ databases">
        <title>Comparative genomics reveals the genomic features of Rhizophagus irregularis, R. cerebriforme, R. diaphanum and Gigaspora rosea, and their symbiotic lifestyle signature.</title>
        <authorList>
            <person name="Morin E."/>
            <person name="San Clemente H."/>
            <person name="Chen E.C.H."/>
            <person name="De La Providencia I."/>
            <person name="Hainaut M."/>
            <person name="Kuo A."/>
            <person name="Kohler A."/>
            <person name="Murat C."/>
            <person name="Tang N."/>
            <person name="Roy S."/>
            <person name="Loubradou J."/>
            <person name="Henrissat B."/>
            <person name="Grigoriev I.V."/>
            <person name="Corradi N."/>
            <person name="Roux C."/>
            <person name="Martin F.M."/>
        </authorList>
    </citation>
    <scope>NUCLEOTIDE SEQUENCE [LARGE SCALE GENOMIC DNA]</scope>
    <source>
        <strain evidence="2 4">DAOM 227022</strain>
    </source>
</reference>
<evidence type="ECO:0000313" key="4">
    <source>
        <dbReference type="Proteomes" id="UP000265703"/>
    </source>
</evidence>
<feature type="transmembrane region" description="Helical" evidence="1">
    <location>
        <begin position="54"/>
        <end position="79"/>
    </location>
</feature>
<name>A0A397S8D5_9GLOM</name>
<dbReference type="EMBL" id="QKYT01000648">
    <property type="protein sequence ID" value="RIA82603.1"/>
    <property type="molecule type" value="Genomic_DNA"/>
</dbReference>
<protein>
    <recommendedName>
        <fullName evidence="5">MARVEL domain-containing protein</fullName>
    </recommendedName>
</protein>
<feature type="transmembrane region" description="Helical" evidence="1">
    <location>
        <begin position="146"/>
        <end position="172"/>
    </location>
</feature>
<evidence type="ECO:0000313" key="3">
    <source>
        <dbReference type="EMBL" id="RIA82862.1"/>
    </source>
</evidence>
<evidence type="ECO:0000313" key="2">
    <source>
        <dbReference type="EMBL" id="RIA82603.1"/>
    </source>
</evidence>
<dbReference type="OrthoDB" id="3239304at2759"/>
<sequence>MTKCCCCIPLKIGVIIISSLWLAGGVYQTTNGIINIISPDRTDEPNRVGNIRGPIIAAIVLYGLVTIGAAFGLFVVLFANTPKMLSIYSKIAYCIAAIYIISNLVEVIAIVLSKSKFLEDCKVYSNSSTESQAEKDSACLSMYNSIFKYIIIVAVIAILLVLYYTTIISAYARERKANEDAKHDQNHQPHT</sequence>
<feature type="transmembrane region" description="Helical" evidence="1">
    <location>
        <begin position="12"/>
        <end position="34"/>
    </location>
</feature>
<keyword evidence="1" id="KW-0812">Transmembrane</keyword>
<dbReference type="AlphaFoldDB" id="A0A397S8D5"/>
<keyword evidence="1" id="KW-1133">Transmembrane helix</keyword>
<evidence type="ECO:0008006" key="5">
    <source>
        <dbReference type="Google" id="ProtNLM"/>
    </source>
</evidence>
<gene>
    <name evidence="3" type="ORF">C1645_787555</name>
    <name evidence="2" type="ORF">C1645_788074</name>
</gene>
<feature type="transmembrane region" description="Helical" evidence="1">
    <location>
        <begin position="91"/>
        <end position="112"/>
    </location>
</feature>
<accession>A0A397S8D5</accession>
<dbReference type="EMBL" id="QKYT01000623">
    <property type="protein sequence ID" value="RIA82862.1"/>
    <property type="molecule type" value="Genomic_DNA"/>
</dbReference>
<evidence type="ECO:0000256" key="1">
    <source>
        <dbReference type="SAM" id="Phobius"/>
    </source>
</evidence>
<dbReference type="STRING" id="658196.A0A397S8D5"/>
<keyword evidence="4" id="KW-1185">Reference proteome</keyword>
<organism evidence="2 4">
    <name type="scientific">Glomus cerebriforme</name>
    <dbReference type="NCBI Taxonomy" id="658196"/>
    <lineage>
        <taxon>Eukaryota</taxon>
        <taxon>Fungi</taxon>
        <taxon>Fungi incertae sedis</taxon>
        <taxon>Mucoromycota</taxon>
        <taxon>Glomeromycotina</taxon>
        <taxon>Glomeromycetes</taxon>
        <taxon>Glomerales</taxon>
        <taxon>Glomeraceae</taxon>
        <taxon>Glomus</taxon>
    </lineage>
</organism>
<proteinExistence type="predicted"/>
<keyword evidence="1" id="KW-0472">Membrane</keyword>